<dbReference type="AlphaFoldDB" id="A0A078AV60"/>
<protein>
    <submittedName>
        <fullName evidence="1">Uncharacterized protein</fullName>
    </submittedName>
</protein>
<name>A0A078AV60_STYLE</name>
<proteinExistence type="predicted"/>
<evidence type="ECO:0000313" key="2">
    <source>
        <dbReference type="Proteomes" id="UP000039865"/>
    </source>
</evidence>
<reference evidence="1 2" key="1">
    <citation type="submission" date="2014-06" db="EMBL/GenBank/DDBJ databases">
        <authorList>
            <person name="Swart Estienne"/>
        </authorList>
    </citation>
    <scope>NUCLEOTIDE SEQUENCE [LARGE SCALE GENOMIC DNA]</scope>
    <source>
        <strain evidence="1 2">130c</strain>
    </source>
</reference>
<evidence type="ECO:0000313" key="1">
    <source>
        <dbReference type="EMBL" id="CDW85152.1"/>
    </source>
</evidence>
<gene>
    <name evidence="1" type="primary">Contig8138.g8681</name>
    <name evidence="1" type="ORF">STYLEM_14223</name>
</gene>
<accession>A0A078AV60</accession>
<sequence>MGLNNIIKMTVTGSSPLNIYAPNILQTDLTNQSLKITGARSIWMRLGVVVSDNTVQLYSGYDSRVQFAYTKNQKLAFNPYPEDNFIGQAREDKYEIQLKDFAFWKNYVLTQTQMQSLYFKWMNNNIQVDKLTLYYRMSQYSSNYRIYDYVNPFFQSRRFNGSYGADINVQDQMLSLYLDNMRKTFYQEYTDLNTRSYAVYNLEISDTIILPTIPKQRKRVESFTFETWYLFRTLPTQMISLISNCDQISETGCENFAINLQIGSSIQSTYLDLCGQRFQSPYEPGIAVNTWSQMRTPNDLFYVYKTPIESFNPPYLVSYWKFYLDQRQLSLLYDYAINTRGQYPVKNTNTFWQISTQASLCDNAASFIHSCVSEQAMKENLLQFKYKESMGIDFAYTGELSVAYEFWAYMEFNFTQSLLILESNSSITGLAGINGTINNQFVFFEGIDENKTNTSVDIKTQGEWIHLTLYIHDQDLDVDGNPITKTVVYVNREQIYSWQNFYQVKDLQLVSNKSSYCGYLKELRTYSFPSDASSSVLYLIFKNYRSVISYPLIYPYLEIYITFQDLSTYEFISNNQKIYNDFMTKDISGRISKNISYQINFERQNMSSNIYQSKLIMCRNAGYWDGLSC</sequence>
<dbReference type="EMBL" id="CCKQ01013489">
    <property type="protein sequence ID" value="CDW85152.1"/>
    <property type="molecule type" value="Genomic_DNA"/>
</dbReference>
<dbReference type="Proteomes" id="UP000039865">
    <property type="component" value="Unassembled WGS sequence"/>
</dbReference>
<dbReference type="InParanoid" id="A0A078AV60"/>
<keyword evidence="2" id="KW-1185">Reference proteome</keyword>
<organism evidence="1 2">
    <name type="scientific">Stylonychia lemnae</name>
    <name type="common">Ciliate</name>
    <dbReference type="NCBI Taxonomy" id="5949"/>
    <lineage>
        <taxon>Eukaryota</taxon>
        <taxon>Sar</taxon>
        <taxon>Alveolata</taxon>
        <taxon>Ciliophora</taxon>
        <taxon>Intramacronucleata</taxon>
        <taxon>Spirotrichea</taxon>
        <taxon>Stichotrichia</taxon>
        <taxon>Sporadotrichida</taxon>
        <taxon>Oxytrichidae</taxon>
        <taxon>Stylonychinae</taxon>
        <taxon>Stylonychia</taxon>
    </lineage>
</organism>